<dbReference type="EMBL" id="KN824287">
    <property type="protein sequence ID" value="KIM29661.1"/>
    <property type="molecule type" value="Genomic_DNA"/>
</dbReference>
<feature type="transmembrane region" description="Helical" evidence="8">
    <location>
        <begin position="112"/>
        <end position="131"/>
    </location>
</feature>
<keyword evidence="6 8" id="KW-0472">Membrane</keyword>
<feature type="transmembrane region" description="Helical" evidence="8">
    <location>
        <begin position="796"/>
        <end position="815"/>
    </location>
</feature>
<evidence type="ECO:0000256" key="6">
    <source>
        <dbReference type="ARBA" id="ARBA00023136"/>
    </source>
</evidence>
<feature type="region of interest" description="Disordered" evidence="7">
    <location>
        <begin position="247"/>
        <end position="325"/>
    </location>
</feature>
<comment type="subcellular location">
    <subcellularLocation>
        <location evidence="1">Membrane</location>
        <topology evidence="1">Multi-pass membrane protein</topology>
    </subcellularLocation>
</comment>
<dbReference type="GO" id="GO:0005886">
    <property type="term" value="C:plasma membrane"/>
    <property type="evidence" value="ECO:0007669"/>
    <property type="project" value="TreeGrafter"/>
</dbReference>
<dbReference type="AlphaFoldDB" id="A0A0C3BE05"/>
<dbReference type="Proteomes" id="UP000054097">
    <property type="component" value="Unassembled WGS sequence"/>
</dbReference>
<evidence type="ECO:0000256" key="8">
    <source>
        <dbReference type="SAM" id="Phobius"/>
    </source>
</evidence>
<dbReference type="Pfam" id="PF02386">
    <property type="entry name" value="TrkH"/>
    <property type="match status" value="1"/>
</dbReference>
<keyword evidence="3 8" id="KW-0812">Transmembrane</keyword>
<feature type="transmembrane region" description="Helical" evidence="8">
    <location>
        <begin position="494"/>
        <end position="517"/>
    </location>
</feature>
<feature type="transmembrane region" description="Helical" evidence="8">
    <location>
        <begin position="52"/>
        <end position="74"/>
    </location>
</feature>
<dbReference type="PANTHER" id="PTHR31064:SF30">
    <property type="entry name" value="HIGH-AFFINITY POTASSIUM TRANSPORT PROTEIN-RELATED"/>
    <property type="match status" value="1"/>
</dbReference>
<dbReference type="SUPFAM" id="SSF81324">
    <property type="entry name" value="Voltage-gated potassium channels"/>
    <property type="match status" value="1"/>
</dbReference>
<feature type="compositionally biased region" description="Low complexity" evidence="7">
    <location>
        <begin position="300"/>
        <end position="318"/>
    </location>
</feature>
<accession>A0A0C3BE05</accession>
<feature type="transmembrane region" description="Helical" evidence="8">
    <location>
        <begin position="629"/>
        <end position="649"/>
    </location>
</feature>
<evidence type="ECO:0000313" key="9">
    <source>
        <dbReference type="EMBL" id="KIM29661.1"/>
    </source>
</evidence>
<proteinExistence type="predicted"/>
<evidence type="ECO:0000313" key="10">
    <source>
        <dbReference type="Proteomes" id="UP000054097"/>
    </source>
</evidence>
<evidence type="ECO:0000256" key="2">
    <source>
        <dbReference type="ARBA" id="ARBA00022448"/>
    </source>
</evidence>
<dbReference type="Gene3D" id="1.10.287.70">
    <property type="match status" value="1"/>
</dbReference>
<dbReference type="InterPro" id="IPR003445">
    <property type="entry name" value="Cat_transpt"/>
</dbReference>
<name>A0A0C3BE05_SERVB</name>
<dbReference type="GO" id="GO:0030007">
    <property type="term" value="P:intracellular potassium ion homeostasis"/>
    <property type="evidence" value="ECO:0007669"/>
    <property type="project" value="TreeGrafter"/>
</dbReference>
<feature type="compositionally biased region" description="Low complexity" evidence="7">
    <location>
        <begin position="871"/>
        <end position="892"/>
    </location>
</feature>
<feature type="region of interest" description="Disordered" evidence="7">
    <location>
        <begin position="339"/>
        <end position="363"/>
    </location>
</feature>
<dbReference type="GO" id="GO:1990573">
    <property type="term" value="P:potassium ion import across plasma membrane"/>
    <property type="evidence" value="ECO:0007669"/>
    <property type="project" value="TreeGrafter"/>
</dbReference>
<feature type="region of interest" description="Disordered" evidence="7">
    <location>
        <begin position="866"/>
        <end position="910"/>
    </location>
</feature>
<feature type="compositionally biased region" description="Polar residues" evidence="7">
    <location>
        <begin position="285"/>
        <end position="299"/>
    </location>
</feature>
<protein>
    <recommendedName>
        <fullName evidence="11">Potassium transport protein</fullName>
    </recommendedName>
</protein>
<feature type="region of interest" description="Disordered" evidence="7">
    <location>
        <begin position="167"/>
        <end position="191"/>
    </location>
</feature>
<keyword evidence="4 8" id="KW-1133">Transmembrane helix</keyword>
<dbReference type="InterPro" id="IPR051143">
    <property type="entry name" value="TrkH_K-transport"/>
</dbReference>
<dbReference type="STRING" id="933852.A0A0C3BE05"/>
<organism evidence="9 10">
    <name type="scientific">Serendipita vermifera MAFF 305830</name>
    <dbReference type="NCBI Taxonomy" id="933852"/>
    <lineage>
        <taxon>Eukaryota</taxon>
        <taxon>Fungi</taxon>
        <taxon>Dikarya</taxon>
        <taxon>Basidiomycota</taxon>
        <taxon>Agaricomycotina</taxon>
        <taxon>Agaricomycetes</taxon>
        <taxon>Sebacinales</taxon>
        <taxon>Serendipitaceae</taxon>
        <taxon>Serendipita</taxon>
    </lineage>
</organism>
<feature type="transmembrane region" description="Helical" evidence="8">
    <location>
        <begin position="680"/>
        <end position="703"/>
    </location>
</feature>
<sequence>MQTEKAPNTEEQSSENQQQEIIYTYNEDEVASNTKHTKHKGWWRWMRKHLNFFRIFLLAFIFLPLISSVLFWGVSTEYKIDYIDCLYISYSTITNTGLSPMDLSRTTTLQQAIMFIQMTVGSPIFISWVVVMVRKRIMATQCAHWVAEQRGLRKVFSKVLTMRSKTTDVKPTSSQVEQGKRVPPPRRRTTGVIKPFQKSSIRRVDTELRMVDPSGQISRRVTRDDLPDIVYQPATRAQTLVQPADFAYQPDSPSQEGQQPIIFDSPRSQPAELVEGKLGDGRMGNGTSSPPLLTNSPITPVSARPADAAPSSPVSTPAGDTPPSTPRIVEFNVPMQTYATGTSAGQPRHGTLRQRGQSMGPRNRTFTEIDIRPRQRTLKPSPSYNLPQVDHNLISKRSIGLGGFPGPIELFRIVHNYLSARLRNSKYGNLFRPTPSILLPAGQTRPAELARYDTKEVPYFSFSAVVGKNSTFHGLTEEQLDELGGVEYRGLRMLAWWVPVYYVAIQALGWAVDAALFSKPQYLSLFQGQWKFVQPSWAGVFMGTSAVTNTGMSLVDTSLIPFQGEFGILVITAFQSLAGNTAFPIFLRLTIWIATKILPTSTESWATLHFLLDHPRRCFLYLFPSHQTWFLASVLFLLNMIDWAGFMLFDIGNPVLEAIPVNWRVINGLLQATSVRCSGIASVSISLLAPATQTLFLIMMYIAPYPIALAVRSSNVYQDRSLGIYEEEEDSDDEDEKEREFERDKRAKPVVWGSYLAWHARRQLSYDIWWVAGAWLLISIFERGKIWDPETKQFDLFGILFELISAYGSVGLSLGLSNANYSLSGAWSTPSKVVLCLVMVRGRSRGLPVAIDRAIMLPKEFNGISTTSTMQDQQQPQEEKQQQQQQTQQQPELPQPFKPSMDPIPEKQAI</sequence>
<evidence type="ECO:0000256" key="5">
    <source>
        <dbReference type="ARBA" id="ARBA00023065"/>
    </source>
</evidence>
<dbReference type="PANTHER" id="PTHR31064">
    <property type="entry name" value="POTASSIUM TRANSPORT PROTEIN DDB_G0292412-RELATED"/>
    <property type="match status" value="1"/>
</dbReference>
<dbReference type="OrthoDB" id="9999863at2759"/>
<reference evidence="10" key="2">
    <citation type="submission" date="2015-01" db="EMBL/GenBank/DDBJ databases">
        <title>Evolutionary Origins and Diversification of the Mycorrhizal Mutualists.</title>
        <authorList>
            <consortium name="DOE Joint Genome Institute"/>
            <consortium name="Mycorrhizal Genomics Consortium"/>
            <person name="Kohler A."/>
            <person name="Kuo A."/>
            <person name="Nagy L.G."/>
            <person name="Floudas D."/>
            <person name="Copeland A."/>
            <person name="Barry K.W."/>
            <person name="Cichocki N."/>
            <person name="Veneault-Fourrey C."/>
            <person name="LaButti K."/>
            <person name="Lindquist E.A."/>
            <person name="Lipzen A."/>
            <person name="Lundell T."/>
            <person name="Morin E."/>
            <person name="Murat C."/>
            <person name="Riley R."/>
            <person name="Ohm R."/>
            <person name="Sun H."/>
            <person name="Tunlid A."/>
            <person name="Henrissat B."/>
            <person name="Grigoriev I.V."/>
            <person name="Hibbett D.S."/>
            <person name="Martin F."/>
        </authorList>
    </citation>
    <scope>NUCLEOTIDE SEQUENCE [LARGE SCALE GENOMIC DNA]</scope>
    <source>
        <strain evidence="10">MAFF 305830</strain>
    </source>
</reference>
<evidence type="ECO:0000256" key="1">
    <source>
        <dbReference type="ARBA" id="ARBA00004141"/>
    </source>
</evidence>
<evidence type="ECO:0000256" key="7">
    <source>
        <dbReference type="SAM" id="MobiDB-lite"/>
    </source>
</evidence>
<feature type="transmembrane region" description="Helical" evidence="8">
    <location>
        <begin position="768"/>
        <end position="784"/>
    </location>
</feature>
<dbReference type="GO" id="GO:0140107">
    <property type="term" value="F:high-affinity potassium ion transmembrane transporter activity"/>
    <property type="evidence" value="ECO:0007669"/>
    <property type="project" value="TreeGrafter"/>
</dbReference>
<keyword evidence="2" id="KW-0813">Transport</keyword>
<reference evidence="9 10" key="1">
    <citation type="submission" date="2014-04" db="EMBL/GenBank/DDBJ databases">
        <authorList>
            <consortium name="DOE Joint Genome Institute"/>
            <person name="Kuo A."/>
            <person name="Zuccaro A."/>
            <person name="Kohler A."/>
            <person name="Nagy L.G."/>
            <person name="Floudas D."/>
            <person name="Copeland A."/>
            <person name="Barry K.W."/>
            <person name="Cichocki N."/>
            <person name="Veneault-Fourrey C."/>
            <person name="LaButti K."/>
            <person name="Lindquist E.A."/>
            <person name="Lipzen A."/>
            <person name="Lundell T."/>
            <person name="Morin E."/>
            <person name="Murat C."/>
            <person name="Sun H."/>
            <person name="Tunlid A."/>
            <person name="Henrissat B."/>
            <person name="Grigoriev I.V."/>
            <person name="Hibbett D.S."/>
            <person name="Martin F."/>
            <person name="Nordberg H.P."/>
            <person name="Cantor M.N."/>
            <person name="Hua S.X."/>
        </authorList>
    </citation>
    <scope>NUCLEOTIDE SEQUENCE [LARGE SCALE GENOMIC DNA]</scope>
    <source>
        <strain evidence="9 10">MAFF 305830</strain>
    </source>
</reference>
<evidence type="ECO:0000256" key="3">
    <source>
        <dbReference type="ARBA" id="ARBA00022692"/>
    </source>
</evidence>
<evidence type="ECO:0008006" key="11">
    <source>
        <dbReference type="Google" id="ProtNLM"/>
    </source>
</evidence>
<feature type="transmembrane region" description="Helical" evidence="8">
    <location>
        <begin position="567"/>
        <end position="594"/>
    </location>
</feature>
<gene>
    <name evidence="9" type="ORF">M408DRAFT_105545</name>
</gene>
<keyword evidence="5" id="KW-0406">Ion transport</keyword>
<dbReference type="HOGENOM" id="CLU_005947_3_0_1"/>
<evidence type="ECO:0000256" key="4">
    <source>
        <dbReference type="ARBA" id="ARBA00022989"/>
    </source>
</evidence>
<keyword evidence="10" id="KW-1185">Reference proteome</keyword>